<comment type="caution">
    <text evidence="1">The sequence shown here is derived from an EMBL/GenBank/DDBJ whole genome shotgun (WGS) entry which is preliminary data.</text>
</comment>
<keyword evidence="2" id="KW-1185">Reference proteome</keyword>
<evidence type="ECO:0000313" key="1">
    <source>
        <dbReference type="EMBL" id="KAI9909952.1"/>
    </source>
</evidence>
<dbReference type="Proteomes" id="UP001163321">
    <property type="component" value="Chromosome 6"/>
</dbReference>
<sequence length="211" mass="24288">MATTTPSKCVPLDVSTHNLRDLSTLQVKLSELRLSADGTWQYLLHVTCGNGHWNVVKRYSEIRELWLELSKILGDSGAQNSCTEHIHFLAGFEQDKFPKKHLLLTQHKLEARANELDLFFLKLAMRLNLCKPHELQSCRVRGCPLQELIVGFFEVGDEKIRSRAQTDFSQSMSIGRKVPRHKLQFSTKRRSASIGGFRRRFSFGYQERSVQ</sequence>
<gene>
    <name evidence="1" type="ORF">PsorP6_011228</name>
</gene>
<organism evidence="1 2">
    <name type="scientific">Peronosclerospora sorghi</name>
    <dbReference type="NCBI Taxonomy" id="230839"/>
    <lineage>
        <taxon>Eukaryota</taxon>
        <taxon>Sar</taxon>
        <taxon>Stramenopiles</taxon>
        <taxon>Oomycota</taxon>
        <taxon>Peronosporomycetes</taxon>
        <taxon>Peronosporales</taxon>
        <taxon>Peronosporaceae</taxon>
        <taxon>Peronosclerospora</taxon>
    </lineage>
</organism>
<protein>
    <submittedName>
        <fullName evidence="1">Uncharacterized protein</fullName>
    </submittedName>
</protein>
<dbReference type="EMBL" id="CM047585">
    <property type="protein sequence ID" value="KAI9909952.1"/>
    <property type="molecule type" value="Genomic_DNA"/>
</dbReference>
<name>A0ACC0VTY9_9STRA</name>
<reference evidence="1 2" key="1">
    <citation type="journal article" date="2022" name="bioRxiv">
        <title>The genome of the oomycete Peronosclerospora sorghi, a cosmopolitan pathogen of maize and sorghum, is inflated with dispersed pseudogenes.</title>
        <authorList>
            <person name="Fletcher K."/>
            <person name="Martin F."/>
            <person name="Isakeit T."/>
            <person name="Cavanaugh K."/>
            <person name="Magill C."/>
            <person name="Michelmore R."/>
        </authorList>
    </citation>
    <scope>NUCLEOTIDE SEQUENCE [LARGE SCALE GENOMIC DNA]</scope>
    <source>
        <strain evidence="1">P6</strain>
    </source>
</reference>
<proteinExistence type="predicted"/>
<evidence type="ECO:0000313" key="2">
    <source>
        <dbReference type="Proteomes" id="UP001163321"/>
    </source>
</evidence>
<accession>A0ACC0VTY9</accession>